<organism evidence="2 3">
    <name type="scientific">Leucobacter weissii</name>
    <dbReference type="NCBI Taxonomy" id="1983706"/>
    <lineage>
        <taxon>Bacteria</taxon>
        <taxon>Bacillati</taxon>
        <taxon>Actinomycetota</taxon>
        <taxon>Actinomycetes</taxon>
        <taxon>Micrococcales</taxon>
        <taxon>Microbacteriaceae</taxon>
        <taxon>Leucobacter</taxon>
    </lineage>
</organism>
<dbReference type="EMBL" id="JAGDYM010000004">
    <property type="protein sequence ID" value="MBO1900998.1"/>
    <property type="molecule type" value="Genomic_DNA"/>
</dbReference>
<feature type="transmembrane region" description="Helical" evidence="1">
    <location>
        <begin position="36"/>
        <end position="55"/>
    </location>
</feature>
<name>A0A939MHT6_9MICO</name>
<proteinExistence type="predicted"/>
<protein>
    <submittedName>
        <fullName evidence="2">Uncharacterized protein</fullName>
    </submittedName>
</protein>
<keyword evidence="1" id="KW-0812">Transmembrane</keyword>
<keyword evidence="1" id="KW-0472">Membrane</keyword>
<sequence>MPRAARTARGAAGALFATLIAAVSHGAAGGSITPLAVLATGALALPLCVALAGRLGSLWRTALAVGASQFLYHWSFAGLGLSSGNGPGVSGGAHAGHLPVGLASASPFAADLAAAGASDGWMWAAHGLAALLTALLLHRGERAAVGLARLIRDAAPLPRLLLAVSVDPAPAPRAAVGQTPLRSHLCSVSAITHRGPPLS</sequence>
<reference evidence="2" key="1">
    <citation type="submission" date="2021-03" db="EMBL/GenBank/DDBJ databases">
        <title>Leucobacter chromiisoli sp. nov., isolated from chromium-containing soil of chemical plant.</title>
        <authorList>
            <person name="Xu Z."/>
        </authorList>
    </citation>
    <scope>NUCLEOTIDE SEQUENCE</scope>
    <source>
        <strain evidence="2">S27</strain>
    </source>
</reference>
<comment type="caution">
    <text evidence="2">The sequence shown here is derived from an EMBL/GenBank/DDBJ whole genome shotgun (WGS) entry which is preliminary data.</text>
</comment>
<gene>
    <name evidence="2" type="ORF">J4H92_03420</name>
</gene>
<evidence type="ECO:0000256" key="1">
    <source>
        <dbReference type="SAM" id="Phobius"/>
    </source>
</evidence>
<evidence type="ECO:0000313" key="2">
    <source>
        <dbReference type="EMBL" id="MBO1900998.1"/>
    </source>
</evidence>
<dbReference type="AlphaFoldDB" id="A0A939MHT6"/>
<keyword evidence="1" id="KW-1133">Transmembrane helix</keyword>
<accession>A0A939MHT6</accession>
<evidence type="ECO:0000313" key="3">
    <source>
        <dbReference type="Proteomes" id="UP000664382"/>
    </source>
</evidence>
<dbReference type="Proteomes" id="UP000664382">
    <property type="component" value="Unassembled WGS sequence"/>
</dbReference>
<keyword evidence="3" id="KW-1185">Reference proteome</keyword>